<evidence type="ECO:0000313" key="3">
    <source>
        <dbReference type="Proteomes" id="UP000887116"/>
    </source>
</evidence>
<dbReference type="InterPro" id="IPR017850">
    <property type="entry name" value="Alkaline_phosphatase_core_sf"/>
</dbReference>
<dbReference type="AlphaFoldDB" id="A0A8X6LMV3"/>
<dbReference type="OrthoDB" id="6412279at2759"/>
<feature type="transmembrane region" description="Helical" evidence="1">
    <location>
        <begin position="28"/>
        <end position="46"/>
    </location>
</feature>
<protein>
    <submittedName>
        <fullName evidence="2">Uncharacterized protein</fullName>
    </submittedName>
</protein>
<dbReference type="FunFam" id="3.40.720.10:FF:000017">
    <property type="entry name" value="Predicted protein"/>
    <property type="match status" value="1"/>
</dbReference>
<keyword evidence="1" id="KW-0472">Membrane</keyword>
<dbReference type="SUPFAM" id="SSF53649">
    <property type="entry name" value="Alkaline phosphatase-like"/>
    <property type="match status" value="1"/>
</dbReference>
<proteinExistence type="predicted"/>
<dbReference type="Proteomes" id="UP000887116">
    <property type="component" value="Unassembled WGS sequence"/>
</dbReference>
<gene>
    <name evidence="2" type="primary">NCL1_56404</name>
    <name evidence="2" type="ORF">TNCT_447191</name>
</gene>
<dbReference type="Gene3D" id="3.40.720.10">
    <property type="entry name" value="Alkaline Phosphatase, subunit A"/>
    <property type="match status" value="1"/>
</dbReference>
<organism evidence="2 3">
    <name type="scientific">Trichonephila clavata</name>
    <name type="common">Joro spider</name>
    <name type="synonym">Nephila clavata</name>
    <dbReference type="NCBI Taxonomy" id="2740835"/>
    <lineage>
        <taxon>Eukaryota</taxon>
        <taxon>Metazoa</taxon>
        <taxon>Ecdysozoa</taxon>
        <taxon>Arthropoda</taxon>
        <taxon>Chelicerata</taxon>
        <taxon>Arachnida</taxon>
        <taxon>Araneae</taxon>
        <taxon>Araneomorphae</taxon>
        <taxon>Entelegynae</taxon>
        <taxon>Araneoidea</taxon>
        <taxon>Nephilidae</taxon>
        <taxon>Trichonephila</taxon>
    </lineage>
</organism>
<dbReference type="PANTHER" id="PTHR10974">
    <property type="entry name" value="FI08016P-RELATED"/>
    <property type="match status" value="1"/>
</dbReference>
<sequence>MTGSPVVLFQEPRRLTIYMAAISRRRRFTILIVICCLSLFIFGWYSRSSNNLLLTKLNEDPNSNFDMLDQDLTFTNVRKKADHEIESEGVKKPQFVPHPWEPPKGYELLNLIQPDEDEKSFKQFEREPEFSGPSELKEVPVTMPYRRHPDLELEFSGPTDYDIPVTMPNRRHPDEELFSGPTDYDEDIPVTMPNRRHPDEELFSGPTDYDEAIPVTMPNRRHPDEELFSGPTDYDEAIPVTMPNRRHPDVEMEFSGPTEDNVIIKKLFTPSMLNNIIEESKMNEIVNYPRKSSIEGTTPSALPAAETTKNPSLILDTPGCKIPKLDPWDPTVKHLIELQDPYICPGPPLFMKPSQHGSIVLNETILEQYYNITAKELTCYYQPVYRKHEEPGNVRENDFTNGNVTELQFGIPLHEDYVGASCSLSPNVSFEQYFPLVRLKEEIEEERSKITPPTPRLNVILAGIDSVSKLNFLRHFRKTRAFLNEKLTPFEMNGYTKVGDNTFPNLVPMLTGHFVEHYWNESLRDLMYFDEIDHIWKDYAKKGYRTFYAEDSPFTGTFNYIKRGFYDPPTDYYIRPLMLALEYSTLKEKSTKEHCLNSQLETDLIYDYLRNFIQTMGNRPHIAFAMVSTITHDYLNRAGWADEPTVHLLEDLLDMGALNNSLFVIFSDHGLRFGKIRYTYVGKFEERMPFMYIHAPKWFLEKYPQIARNLKINQDRLMTLFDIHATMIHLLDLNKSPAERSKHTMGLSLLDEIPANRSCSDANILPHWCPCQTFENIPLNSSEAVNASQAIVNDINSQLAAYGGICEVLEVGEIMDARVGQANDLVLRFVKHENVVVNRTVIYGDRVKPIADYMLTLVTKPGNAVFEGTVRHDPASDDYHVLGISRISLYGKTSWCIDSQKMKIFCYCKIQKES</sequence>
<keyword evidence="1" id="KW-0812">Transmembrane</keyword>
<keyword evidence="3" id="KW-1185">Reference proteome</keyword>
<evidence type="ECO:0000313" key="2">
    <source>
        <dbReference type="EMBL" id="GFR15625.1"/>
    </source>
</evidence>
<dbReference type="Pfam" id="PF02995">
    <property type="entry name" value="DUF229"/>
    <property type="match status" value="1"/>
</dbReference>
<dbReference type="CDD" id="cd16021">
    <property type="entry name" value="ALP_like"/>
    <property type="match status" value="1"/>
</dbReference>
<dbReference type="EMBL" id="BMAO01037144">
    <property type="protein sequence ID" value="GFR15625.1"/>
    <property type="molecule type" value="Genomic_DNA"/>
</dbReference>
<dbReference type="InterPro" id="IPR004245">
    <property type="entry name" value="DUF229"/>
</dbReference>
<dbReference type="GO" id="GO:0005615">
    <property type="term" value="C:extracellular space"/>
    <property type="evidence" value="ECO:0007669"/>
    <property type="project" value="TreeGrafter"/>
</dbReference>
<reference evidence="2" key="1">
    <citation type="submission" date="2020-07" db="EMBL/GenBank/DDBJ databases">
        <title>Multicomponent nature underlies the extraordinary mechanical properties of spider dragline silk.</title>
        <authorList>
            <person name="Kono N."/>
            <person name="Nakamura H."/>
            <person name="Mori M."/>
            <person name="Yoshida Y."/>
            <person name="Ohtoshi R."/>
            <person name="Malay A.D."/>
            <person name="Moran D.A.P."/>
            <person name="Tomita M."/>
            <person name="Numata K."/>
            <person name="Arakawa K."/>
        </authorList>
    </citation>
    <scope>NUCLEOTIDE SEQUENCE</scope>
</reference>
<comment type="caution">
    <text evidence="2">The sequence shown here is derived from an EMBL/GenBank/DDBJ whole genome shotgun (WGS) entry which is preliminary data.</text>
</comment>
<keyword evidence="1" id="KW-1133">Transmembrane helix</keyword>
<evidence type="ECO:0000256" key="1">
    <source>
        <dbReference type="SAM" id="Phobius"/>
    </source>
</evidence>
<name>A0A8X6LMV3_TRICU</name>
<dbReference type="PANTHER" id="PTHR10974:SF1">
    <property type="entry name" value="FI08016P-RELATED"/>
    <property type="match status" value="1"/>
</dbReference>
<accession>A0A8X6LMV3</accession>